<dbReference type="AlphaFoldDB" id="A0A1M6BY13"/>
<evidence type="ECO:0000256" key="1">
    <source>
        <dbReference type="SAM" id="SignalP"/>
    </source>
</evidence>
<feature type="chain" id="PRO_5012364357" description="DUF2914 domain-containing protein" evidence="1">
    <location>
        <begin position="22"/>
        <end position="127"/>
    </location>
</feature>
<dbReference type="STRING" id="1122189.SAMN02745165_00336"/>
<reference evidence="3 4" key="1">
    <citation type="submission" date="2016-11" db="EMBL/GenBank/DDBJ databases">
        <authorList>
            <person name="Jaros S."/>
            <person name="Januszkiewicz K."/>
            <person name="Wedrychowicz H."/>
        </authorList>
    </citation>
    <scope>NUCLEOTIDE SEQUENCE [LARGE SCALE GENOMIC DNA]</scope>
    <source>
        <strain evidence="3 4">DSM 5091</strain>
    </source>
</reference>
<proteinExistence type="predicted"/>
<organism evidence="3 4">
    <name type="scientific">Malonomonas rubra DSM 5091</name>
    <dbReference type="NCBI Taxonomy" id="1122189"/>
    <lineage>
        <taxon>Bacteria</taxon>
        <taxon>Pseudomonadati</taxon>
        <taxon>Thermodesulfobacteriota</taxon>
        <taxon>Desulfuromonadia</taxon>
        <taxon>Desulfuromonadales</taxon>
        <taxon>Geopsychrobacteraceae</taxon>
        <taxon>Malonomonas</taxon>
    </lineage>
</organism>
<evidence type="ECO:0000313" key="4">
    <source>
        <dbReference type="Proteomes" id="UP000184171"/>
    </source>
</evidence>
<gene>
    <name evidence="3" type="ORF">SAMN02745165_00336</name>
</gene>
<evidence type="ECO:0000313" key="3">
    <source>
        <dbReference type="EMBL" id="SHI53511.1"/>
    </source>
</evidence>
<dbReference type="EMBL" id="FQZT01000001">
    <property type="protein sequence ID" value="SHI53511.1"/>
    <property type="molecule type" value="Genomic_DNA"/>
</dbReference>
<dbReference type="InterPro" id="IPR022606">
    <property type="entry name" value="DUF2914"/>
</dbReference>
<dbReference type="OrthoDB" id="13952at2"/>
<keyword evidence="4" id="KW-1185">Reference proteome</keyword>
<evidence type="ECO:0000259" key="2">
    <source>
        <dbReference type="Pfam" id="PF11141"/>
    </source>
</evidence>
<protein>
    <recommendedName>
        <fullName evidence="2">DUF2914 domain-containing protein</fullName>
    </recommendedName>
</protein>
<dbReference type="Proteomes" id="UP000184171">
    <property type="component" value="Unassembled WGS sequence"/>
</dbReference>
<feature type="signal peptide" evidence="1">
    <location>
        <begin position="1"/>
        <end position="21"/>
    </location>
</feature>
<feature type="domain" description="DUF2914" evidence="2">
    <location>
        <begin position="66"/>
        <end position="124"/>
    </location>
</feature>
<accession>A0A1M6BY13</accession>
<keyword evidence="1" id="KW-0732">Signal</keyword>
<sequence length="127" mass="14163">MLKGFLGAVVTCLLFALPATAELLVADAVITTAIEKQMPVDNIKSYPADYGKLFCFTRVTGAEAATSVTHVWYYQDNEMARVTLPIGSADWRTYSSKRFLPQWSGQWKVVVVDEEGQQLIEVPFVLE</sequence>
<dbReference type="RefSeq" id="WP_072905009.1">
    <property type="nucleotide sequence ID" value="NZ_FQZT01000001.1"/>
</dbReference>
<name>A0A1M6BY13_MALRU</name>
<dbReference type="Pfam" id="PF11141">
    <property type="entry name" value="DUF2914"/>
    <property type="match status" value="1"/>
</dbReference>